<evidence type="ECO:0000313" key="1">
    <source>
        <dbReference type="EMBL" id="KAJ2995460.1"/>
    </source>
</evidence>
<proteinExistence type="predicted"/>
<gene>
    <name evidence="1" type="ORF">NUW58_g1261</name>
</gene>
<dbReference type="Proteomes" id="UP001143856">
    <property type="component" value="Unassembled WGS sequence"/>
</dbReference>
<dbReference type="EMBL" id="JAPDGR010000132">
    <property type="protein sequence ID" value="KAJ2995460.1"/>
    <property type="molecule type" value="Genomic_DNA"/>
</dbReference>
<sequence length="257" mass="26570">MLRGNAVTVPSTITASAPTTATVTQRTATVYDGGDATVTLPTFTSGVGFQKTVATGTFKATVCANGAKPVTVTKYTGAYTPNSGQATTIPGTYPTQAFCTIALIHSFILFPTVTSGVVTTTVTPTSTVTDITTTSTSTIIFGTHVTYATTVTHSARRDNDGHRGSGRYANRTSVIYTRNEPWANDPGACCQACLDNKGCGASMGGGGAYGLYYSATEGGEPVCDAFIFSFTSTPDVLPGQGLINQNGCGRVEYQPEA</sequence>
<keyword evidence="2" id="KW-1185">Reference proteome</keyword>
<name>A0ACC1PME6_9PEZI</name>
<accession>A0ACC1PME6</accession>
<protein>
    <submittedName>
        <fullName evidence="1">Uncharacterized protein</fullName>
    </submittedName>
</protein>
<evidence type="ECO:0000313" key="2">
    <source>
        <dbReference type="Proteomes" id="UP001143856"/>
    </source>
</evidence>
<reference evidence="1" key="1">
    <citation type="submission" date="2022-10" db="EMBL/GenBank/DDBJ databases">
        <title>Genome Sequence of Xylaria curta.</title>
        <authorList>
            <person name="Buettner E."/>
        </authorList>
    </citation>
    <scope>NUCLEOTIDE SEQUENCE</scope>
    <source>
        <strain evidence="1">Babe10</strain>
    </source>
</reference>
<comment type="caution">
    <text evidence="1">The sequence shown here is derived from an EMBL/GenBank/DDBJ whole genome shotgun (WGS) entry which is preliminary data.</text>
</comment>
<organism evidence="1 2">
    <name type="scientific">Xylaria curta</name>
    <dbReference type="NCBI Taxonomy" id="42375"/>
    <lineage>
        <taxon>Eukaryota</taxon>
        <taxon>Fungi</taxon>
        <taxon>Dikarya</taxon>
        <taxon>Ascomycota</taxon>
        <taxon>Pezizomycotina</taxon>
        <taxon>Sordariomycetes</taxon>
        <taxon>Xylariomycetidae</taxon>
        <taxon>Xylariales</taxon>
        <taxon>Xylariaceae</taxon>
        <taxon>Xylaria</taxon>
    </lineage>
</organism>